<proteinExistence type="predicted"/>
<feature type="domain" description="Transglutaminase-like" evidence="2">
    <location>
        <begin position="516"/>
        <end position="574"/>
    </location>
</feature>
<dbReference type="Proteomes" id="UP000293345">
    <property type="component" value="Unassembled WGS sequence"/>
</dbReference>
<dbReference type="InterPro" id="IPR038765">
    <property type="entry name" value="Papain-like_cys_pep_sf"/>
</dbReference>
<dbReference type="InterPro" id="IPR002931">
    <property type="entry name" value="Transglutaminase-like"/>
</dbReference>
<evidence type="ECO:0000313" key="4">
    <source>
        <dbReference type="Proteomes" id="UP000293345"/>
    </source>
</evidence>
<evidence type="ECO:0000259" key="2">
    <source>
        <dbReference type="SMART" id="SM00460"/>
    </source>
</evidence>
<dbReference type="EMBL" id="SDPW01000001">
    <property type="protein sequence ID" value="RXZ53608.1"/>
    <property type="molecule type" value="Genomic_DNA"/>
</dbReference>
<dbReference type="PANTHER" id="PTHR33490">
    <property type="entry name" value="BLR5614 PROTEIN-RELATED"/>
    <property type="match status" value="1"/>
</dbReference>
<evidence type="ECO:0000313" key="3">
    <source>
        <dbReference type="EMBL" id="RXZ53608.1"/>
    </source>
</evidence>
<dbReference type="AlphaFoldDB" id="A0A4Q2JZX4"/>
<dbReference type="SMART" id="SM00460">
    <property type="entry name" value="TGc"/>
    <property type="match status" value="1"/>
</dbReference>
<reference evidence="3 4" key="1">
    <citation type="submission" date="2019-01" db="EMBL/GenBank/DDBJ databases">
        <title>Senegalimassilia sp. nov. KGMB04484 isolated human feces.</title>
        <authorList>
            <person name="Han K.-I."/>
            <person name="Kim J.-S."/>
            <person name="Lee K.C."/>
            <person name="Suh M.K."/>
            <person name="Eom M.K."/>
            <person name="Lee J.H."/>
            <person name="Park S.-H."/>
            <person name="Kang S.W."/>
            <person name="Park J.-E."/>
            <person name="Oh B.S."/>
            <person name="Yu S.Y."/>
            <person name="Choi S.-H."/>
            <person name="Lee D.H."/>
            <person name="Yoon H."/>
            <person name="Kim B.-Y."/>
            <person name="Lee J.H."/>
            <person name="Lee J.-S."/>
        </authorList>
    </citation>
    <scope>NUCLEOTIDE SEQUENCE [LARGE SCALE GENOMIC DNA]</scope>
    <source>
        <strain evidence="3 4">KGMB04484</strain>
    </source>
</reference>
<sequence length="607" mass="66417">MRRRGDDLIHIRDGGVAQHQLDIGRVGVLLRAFDLLRCGRLRRFGSARGGLLLRRRRSRLLACRRRCGACRRTGGLVGRTRGRGGRGAFHLRRRIVGRGAIAGIHLRRRDRRPAESHQDDGQRHGQRLVAQRVPLRHALYRQLVALCLHIVHLIKRFHQKRSQLKYRFNPLCHRTHDPSKGAIDPVRAIVGNYITIPPHLYLLYHLFSAFKSIFFTNETPVQQVILSASSIHLQQTTLLLHVCKTVTPLIEGFSGFRGARRAMERTTGFMSKPFSCVRRNPTLHAYNRRIMESSAQTRRTSPLIAAIAAMAFCALLWLTACSGSGGAGGAGKDQATGAAFSPAATVEETQFDASAATGANDALIDASHAQNGYVSVSATSSARIKAQVISGQASSSFDVPQDGTPIACPLAFGDGPYTVRIMRNTSGNNYVELCSDDIDVALTSEFAPFLRPNVYCSYTASSSCVAKARELVEGCENQGEALRAICTYIVDNVAYDDDKAAQLKDSTGYVPDPDETLRSGKGVCFDYVSLGAAMLRSQGIPAKIVTGTVSPQGIYHAWIMVNIDGTWQSARFSISPNTWSRIDLTFAATGGGTNVGDGESYTDRYVY</sequence>
<dbReference type="Pfam" id="PF01841">
    <property type="entry name" value="Transglut_core"/>
    <property type="match status" value="1"/>
</dbReference>
<feature type="compositionally biased region" description="Basic and acidic residues" evidence="1">
    <location>
        <begin position="112"/>
        <end position="123"/>
    </location>
</feature>
<dbReference type="Gene3D" id="3.10.620.30">
    <property type="match status" value="1"/>
</dbReference>
<dbReference type="PANTHER" id="PTHR33490:SF6">
    <property type="entry name" value="SLL1049 PROTEIN"/>
    <property type="match status" value="1"/>
</dbReference>
<evidence type="ECO:0000256" key="1">
    <source>
        <dbReference type="SAM" id="MobiDB-lite"/>
    </source>
</evidence>
<name>A0A4Q2JZX4_9ACTN</name>
<feature type="region of interest" description="Disordered" evidence="1">
    <location>
        <begin position="107"/>
        <end position="126"/>
    </location>
</feature>
<gene>
    <name evidence="3" type="ORF">ET524_03195</name>
</gene>
<organism evidence="3 4">
    <name type="scientific">Senegalimassilia faecalis</name>
    <dbReference type="NCBI Taxonomy" id="2509433"/>
    <lineage>
        <taxon>Bacteria</taxon>
        <taxon>Bacillati</taxon>
        <taxon>Actinomycetota</taxon>
        <taxon>Coriobacteriia</taxon>
        <taxon>Coriobacteriales</taxon>
        <taxon>Coriobacteriaceae</taxon>
        <taxon>Senegalimassilia</taxon>
    </lineage>
</organism>
<dbReference type="SUPFAM" id="SSF54001">
    <property type="entry name" value="Cysteine proteinases"/>
    <property type="match status" value="1"/>
</dbReference>
<accession>A0A4Q2JZX4</accession>
<keyword evidence="4" id="KW-1185">Reference proteome</keyword>
<comment type="caution">
    <text evidence="3">The sequence shown here is derived from an EMBL/GenBank/DDBJ whole genome shotgun (WGS) entry which is preliminary data.</text>
</comment>
<protein>
    <recommendedName>
        <fullName evidence="2">Transglutaminase-like domain-containing protein</fullName>
    </recommendedName>
</protein>